<protein>
    <recommendedName>
        <fullName evidence="4">ABC-2 type transporter domain-containing protein</fullName>
    </recommendedName>
</protein>
<keyword evidence="1" id="KW-0472">Membrane</keyword>
<dbReference type="EMBL" id="CP025198">
    <property type="protein sequence ID" value="AXE38736.1"/>
    <property type="molecule type" value="Genomic_DNA"/>
</dbReference>
<dbReference type="AlphaFoldDB" id="A0A344UTY8"/>
<feature type="transmembrane region" description="Helical" evidence="1">
    <location>
        <begin position="24"/>
        <end position="44"/>
    </location>
</feature>
<dbReference type="InterPro" id="IPR010390">
    <property type="entry name" value="ABC-2_transporter-like"/>
</dbReference>
<dbReference type="OrthoDB" id="62003at2"/>
<evidence type="ECO:0000313" key="2">
    <source>
        <dbReference type="EMBL" id="AXE38736.1"/>
    </source>
</evidence>
<evidence type="ECO:0008006" key="4">
    <source>
        <dbReference type="Google" id="ProtNLM"/>
    </source>
</evidence>
<proteinExistence type="predicted"/>
<feature type="transmembrane region" description="Helical" evidence="1">
    <location>
        <begin position="64"/>
        <end position="83"/>
    </location>
</feature>
<gene>
    <name evidence="2" type="ORF">JS278_01572</name>
</gene>
<feature type="transmembrane region" description="Helical" evidence="1">
    <location>
        <begin position="236"/>
        <end position="258"/>
    </location>
</feature>
<dbReference type="PANTHER" id="PTHR36832">
    <property type="entry name" value="SLR1174 PROTEIN-RELATED"/>
    <property type="match status" value="1"/>
</dbReference>
<evidence type="ECO:0000313" key="3">
    <source>
        <dbReference type="Proteomes" id="UP000251995"/>
    </source>
</evidence>
<dbReference type="Pfam" id="PF06182">
    <property type="entry name" value="ABC2_membrane_6"/>
    <property type="match status" value="1"/>
</dbReference>
<feature type="transmembrane region" description="Helical" evidence="1">
    <location>
        <begin position="148"/>
        <end position="175"/>
    </location>
</feature>
<keyword evidence="1" id="KW-0812">Transmembrane</keyword>
<keyword evidence="3" id="KW-1185">Reference proteome</keyword>
<name>A0A344UTY8_9ACTN</name>
<sequence>MSPYHPMSPRAVLGSARMAVRTSWAYRIDLASGIAGLLIQVWLLKVVWTTVYGNSTTVRGIDRTQAVSYAVLAACIQTALMPWQFSGLNARVRTGQIGIDMTRPLGLIGQVLAQNAGTLAGRLPITAIGIAWAVVIGALALPPQVGTLGLWILSTLLGVAISLILNLLVSMASFWSLEIGGYMMVYRLGSGLASGALIPLWFMPGPLATILDWLPFRAQMFTPLSIYFGTATGADAWAAIGVQAAWILILAGLLALVWHRAEHKVVVLGG</sequence>
<dbReference type="Proteomes" id="UP000251995">
    <property type="component" value="Chromosome"/>
</dbReference>
<feature type="transmembrane region" description="Helical" evidence="1">
    <location>
        <begin position="123"/>
        <end position="142"/>
    </location>
</feature>
<keyword evidence="1" id="KW-1133">Transmembrane helix</keyword>
<dbReference type="RefSeq" id="WP_114044696.1">
    <property type="nucleotide sequence ID" value="NZ_CP025198.1"/>
</dbReference>
<evidence type="ECO:0000256" key="1">
    <source>
        <dbReference type="SAM" id="Phobius"/>
    </source>
</evidence>
<accession>A0A344UTY8</accession>
<dbReference type="KEGG" id="acij:JS278_01572"/>
<reference evidence="2 3" key="1">
    <citation type="submission" date="2017-12" db="EMBL/GenBank/DDBJ databases">
        <title>The whole genome sequence of the Acidipropionibacterium virtanenii sp. nov. type strain JS278.</title>
        <authorList>
            <person name="Laine P."/>
            <person name="Deptula P."/>
            <person name="Varmanen P."/>
            <person name="Auvinen P."/>
        </authorList>
    </citation>
    <scope>NUCLEOTIDE SEQUENCE [LARGE SCALE GENOMIC DNA]</scope>
    <source>
        <strain evidence="2 3">JS278</strain>
    </source>
</reference>
<organism evidence="2 3">
    <name type="scientific">Acidipropionibacterium virtanenii</name>
    <dbReference type="NCBI Taxonomy" id="2057246"/>
    <lineage>
        <taxon>Bacteria</taxon>
        <taxon>Bacillati</taxon>
        <taxon>Actinomycetota</taxon>
        <taxon>Actinomycetes</taxon>
        <taxon>Propionibacteriales</taxon>
        <taxon>Propionibacteriaceae</taxon>
        <taxon>Acidipropionibacterium</taxon>
    </lineage>
</organism>
<feature type="transmembrane region" description="Helical" evidence="1">
    <location>
        <begin position="196"/>
        <end position="216"/>
    </location>
</feature>
<dbReference type="PANTHER" id="PTHR36832:SF2">
    <property type="entry name" value="INTEGRAL MEMBRANE PROTEIN"/>
    <property type="match status" value="1"/>
</dbReference>